<comment type="catalytic activity">
    <reaction evidence="1 8 9">
        <text>ATP-dependent breakage, passage and rejoining of double-stranded DNA.</text>
        <dbReference type="EC" id="5.6.2.2"/>
    </reaction>
</comment>
<evidence type="ECO:0000256" key="3">
    <source>
        <dbReference type="ARBA" id="ARBA00022741"/>
    </source>
</evidence>
<dbReference type="EMBL" id="BMKP01000005">
    <property type="protein sequence ID" value="GGF13551.1"/>
    <property type="molecule type" value="Genomic_DNA"/>
</dbReference>
<dbReference type="NCBIfam" id="NF004044">
    <property type="entry name" value="PRK05561.1"/>
    <property type="match status" value="1"/>
</dbReference>
<dbReference type="EC" id="5.6.2.2" evidence="8"/>
<evidence type="ECO:0000256" key="9">
    <source>
        <dbReference type="PROSITE-ProRule" id="PRU01384"/>
    </source>
</evidence>
<dbReference type="PANTHER" id="PTHR43493">
    <property type="entry name" value="DNA GYRASE/TOPOISOMERASE SUBUNIT A"/>
    <property type="match status" value="1"/>
</dbReference>
<dbReference type="InterPro" id="IPR035516">
    <property type="entry name" value="Gyrase/topoIV_suA_C"/>
</dbReference>
<evidence type="ECO:0000256" key="5">
    <source>
        <dbReference type="ARBA" id="ARBA00023029"/>
    </source>
</evidence>
<dbReference type="PROSITE" id="PS52040">
    <property type="entry name" value="TOPO_IIA"/>
    <property type="match status" value="1"/>
</dbReference>
<evidence type="ECO:0000256" key="8">
    <source>
        <dbReference type="HAMAP-Rule" id="MF_01897"/>
    </source>
</evidence>
<dbReference type="InterPro" id="IPR013757">
    <property type="entry name" value="Topo_IIA_A_a_sf"/>
</dbReference>
<dbReference type="SUPFAM" id="SSF101904">
    <property type="entry name" value="GyrA/ParC C-terminal domain-like"/>
    <property type="match status" value="1"/>
</dbReference>
<protein>
    <recommendedName>
        <fullName evidence="8">DNA gyrase subunit A</fullName>
        <ecNumber evidence="8">5.6.2.2</ecNumber>
    </recommendedName>
</protein>
<evidence type="ECO:0000313" key="12">
    <source>
        <dbReference type="EMBL" id="GGF13551.1"/>
    </source>
</evidence>
<dbReference type="Pfam" id="PF00521">
    <property type="entry name" value="DNA_topoisoIV"/>
    <property type="match status" value="1"/>
</dbReference>
<evidence type="ECO:0000256" key="7">
    <source>
        <dbReference type="ARBA" id="ARBA00023235"/>
    </source>
</evidence>
<comment type="subunit">
    <text evidence="8">Heterotetramer, composed of two GyrA and two GyrB chains. In the heterotetramer, GyrA contains the active site tyrosine that forms a transient covalent intermediate with DNA, while GyrB binds cofactors and catalyzes ATP hydrolysis.</text>
</comment>
<keyword evidence="7 8" id="KW-0413">Isomerase</keyword>
<feature type="region of interest" description="Disordered" evidence="10">
    <location>
        <begin position="839"/>
        <end position="881"/>
    </location>
</feature>
<dbReference type="Gene3D" id="3.90.199.10">
    <property type="entry name" value="Topoisomerase II, domain 5"/>
    <property type="match status" value="1"/>
</dbReference>
<comment type="miscellaneous">
    <text evidence="8">Few gyrases are as efficient as E.coli at forming negative supercoils. Not all organisms have 2 type II topoisomerases; in organisms with a single type II topoisomerase this enzyme also has to decatenate newly replicated chromosomes.</text>
</comment>
<dbReference type="SMART" id="SM00434">
    <property type="entry name" value="TOP4c"/>
    <property type="match status" value="1"/>
</dbReference>
<feature type="domain" description="Topo IIA-type catalytic" evidence="11">
    <location>
        <begin position="33"/>
        <end position="496"/>
    </location>
</feature>
<dbReference type="NCBIfam" id="TIGR01063">
    <property type="entry name" value="gyrA"/>
    <property type="match status" value="1"/>
</dbReference>
<evidence type="ECO:0000256" key="10">
    <source>
        <dbReference type="SAM" id="MobiDB-lite"/>
    </source>
</evidence>
<comment type="subcellular location">
    <subcellularLocation>
        <location evidence="8">Cytoplasm</location>
    </subcellularLocation>
</comment>
<dbReference type="Gene3D" id="2.120.10.90">
    <property type="entry name" value="DNA gyrase/topoisomerase IV, subunit A, C-terminal"/>
    <property type="match status" value="1"/>
</dbReference>
<reference evidence="13" key="1">
    <citation type="journal article" date="2019" name="Int. J. Syst. Evol. Microbiol.">
        <title>The Global Catalogue of Microorganisms (GCM) 10K type strain sequencing project: providing services to taxonomists for standard genome sequencing and annotation.</title>
        <authorList>
            <consortium name="The Broad Institute Genomics Platform"/>
            <consortium name="The Broad Institute Genome Sequencing Center for Infectious Disease"/>
            <person name="Wu L."/>
            <person name="Ma J."/>
        </authorList>
    </citation>
    <scope>NUCLEOTIDE SEQUENCE [LARGE SCALE GENOMIC DNA]</scope>
    <source>
        <strain evidence="13">CGMCC 1.16060</strain>
    </source>
</reference>
<dbReference type="InterPro" id="IPR050220">
    <property type="entry name" value="Type_II_DNA_Topoisomerases"/>
</dbReference>
<sequence length="881" mass="99135">MSEGEKLIPINIEEEMKSAYIDYSMSVIVSRALPDVRDGLKPVHRRVLYGMYDLGVTSRSAHKKSARIVGEVLGKYHPHGDTSVYDAMVRMAQEWSMRYLLVDGQGNFGSVDGDSPAAMRYTEARMKRISEEIMADIEKETVDFQLNFDDTLYEPKVMPTRVPTLLVNGATGIAVGMATNMPPHNLTEVINGTLAYLDNNDIEVDELMTHIKAPDFPTGGIIYGYEGVREAFKTGRGRIVMRAKVGFEEVDGRESIIVTEIPYQVNKADMIKRTADLVNEKKIEGIANIRDESDRNGMRIVYILKRDATPNVVLNTLYKFTQLQSSFSVNNIALVKGRPQMLNLKDMIHYFIEHRHDVVVRRTQFELRKAEERAHILEGLIIASDNIDEVIAIIRGSKNTEEAREKLIERFSLSDIQARAIVEMRLRQLTGLEQDKLRAEFEELMKLIEHLKALLADVNLRTDLIKEELVEIRDKYGDERRSQIEYSGGDVSIEDLIADENVVITISHAGYIKRTNLTEYKTQNRGGVGQKSAGTRDQDFLEHMFVATNHQYMMFFTQKGKCFWMRVYEIPEGSKTAKGRAIQNLVNIESDDKVKAFICTQDLKDKDYINSHNLVMVTKQGQVKKTSLEKYSKPRVNGVAAITIKEGDELMGAQLTNGESQIILAVKSGKLVRFEETKTRPMGRTASGVRGITLKDDADEVIGMVTVDKNDINDSQILVVTENGYGKRTKLVDDDGEDVYRITNRGGKGVKTLNITEKTGKLISINAVTDSDDLMIINKSGLTIRMAIEDLRVMGRATQGVRLINLKGKDSIAAVTKVMKDEAEEVVVDEDGNVIESGIERVKPDLEVLEDDGAVEEEDEDDDSEEEVEDDDDSEDEESEE</sequence>
<dbReference type="InterPro" id="IPR002205">
    <property type="entry name" value="Topo_IIA_dom_A"/>
</dbReference>
<keyword evidence="8" id="KW-0963">Cytoplasm</keyword>
<feature type="short sequence motif" description="GyrA-box" evidence="8">
    <location>
        <begin position="523"/>
        <end position="529"/>
    </location>
</feature>
<dbReference type="Gene3D" id="3.30.1360.40">
    <property type="match status" value="1"/>
</dbReference>
<keyword evidence="13" id="KW-1185">Reference proteome</keyword>
<keyword evidence="5 8" id="KW-0799">Topoisomerase</keyword>
<evidence type="ECO:0000313" key="13">
    <source>
        <dbReference type="Proteomes" id="UP000655016"/>
    </source>
</evidence>
<evidence type="ECO:0000256" key="4">
    <source>
        <dbReference type="ARBA" id="ARBA00022840"/>
    </source>
</evidence>
<feature type="active site" description="O-(5'-phospho-DNA)-tyrosine intermediate" evidence="8 9">
    <location>
        <position position="121"/>
    </location>
</feature>
<comment type="similarity">
    <text evidence="2 8">Belongs to the type II topoisomerase GyrA/ParC subunit family.</text>
</comment>
<proteinExistence type="inferred from homology"/>
<dbReference type="RefSeq" id="WP_163394846.1">
    <property type="nucleotide sequence ID" value="NZ_BMKP01000005.1"/>
</dbReference>
<dbReference type="HAMAP" id="MF_01897">
    <property type="entry name" value="GyrA"/>
    <property type="match status" value="1"/>
</dbReference>
<evidence type="ECO:0000259" key="11">
    <source>
        <dbReference type="PROSITE" id="PS52040"/>
    </source>
</evidence>
<dbReference type="InterPro" id="IPR013758">
    <property type="entry name" value="Topo_IIA_A/C_ab"/>
</dbReference>
<dbReference type="Pfam" id="PF03989">
    <property type="entry name" value="DNA_gyraseA_C"/>
    <property type="match status" value="6"/>
</dbReference>
<dbReference type="CDD" id="cd00187">
    <property type="entry name" value="TOP4c"/>
    <property type="match status" value="1"/>
</dbReference>
<keyword evidence="3 8" id="KW-0547">Nucleotide-binding</keyword>
<dbReference type="PANTHER" id="PTHR43493:SF5">
    <property type="entry name" value="DNA GYRASE SUBUNIT A, CHLOROPLASTIC_MITOCHONDRIAL"/>
    <property type="match status" value="1"/>
</dbReference>
<feature type="compositionally biased region" description="Acidic residues" evidence="10">
    <location>
        <begin position="847"/>
        <end position="881"/>
    </location>
</feature>
<evidence type="ECO:0000256" key="6">
    <source>
        <dbReference type="ARBA" id="ARBA00023125"/>
    </source>
</evidence>
<dbReference type="InterPro" id="IPR006691">
    <property type="entry name" value="GyrA/parC_rep"/>
</dbReference>
<keyword evidence="4 8" id="KW-0067">ATP-binding</keyword>
<dbReference type="NCBIfam" id="NF004043">
    <property type="entry name" value="PRK05560.1"/>
    <property type="match status" value="1"/>
</dbReference>
<keyword evidence="6 8" id="KW-0238">DNA-binding</keyword>
<comment type="caution">
    <text evidence="12">The sequence shown here is derived from an EMBL/GenBank/DDBJ whole genome shotgun (WGS) entry which is preliminary data.</text>
</comment>
<dbReference type="SUPFAM" id="SSF56719">
    <property type="entry name" value="Type II DNA topoisomerase"/>
    <property type="match status" value="1"/>
</dbReference>
<gene>
    <name evidence="8 12" type="primary">gyrA</name>
    <name evidence="12" type="ORF">GCM10011518_23470</name>
</gene>
<name>A0ABQ1U9K4_9FLAO</name>
<evidence type="ECO:0000256" key="2">
    <source>
        <dbReference type="ARBA" id="ARBA00008263"/>
    </source>
</evidence>
<dbReference type="InterPro" id="IPR013760">
    <property type="entry name" value="Topo_IIA-like_dom_sf"/>
</dbReference>
<accession>A0ABQ1U9K4</accession>
<dbReference type="Proteomes" id="UP000655016">
    <property type="component" value="Unassembled WGS sequence"/>
</dbReference>
<dbReference type="Gene3D" id="1.10.268.10">
    <property type="entry name" value="Topoisomerase, domain 3"/>
    <property type="match status" value="1"/>
</dbReference>
<organism evidence="12 13">
    <name type="scientific">Flavobacterium limi</name>
    <dbReference type="NCBI Taxonomy" id="2045105"/>
    <lineage>
        <taxon>Bacteria</taxon>
        <taxon>Pseudomonadati</taxon>
        <taxon>Bacteroidota</taxon>
        <taxon>Flavobacteriia</taxon>
        <taxon>Flavobacteriales</taxon>
        <taxon>Flavobacteriaceae</taxon>
        <taxon>Flavobacterium</taxon>
    </lineage>
</organism>
<comment type="function">
    <text evidence="8">A type II topoisomerase that negatively supercoils closed circular double-stranded (ds) DNA in an ATP-dependent manner to modulate DNA topology and maintain chromosomes in an underwound state. Negative supercoiling favors strand separation, and DNA replication, transcription, recombination and repair, all of which involve strand separation. Also able to catalyze the interconversion of other topological isomers of dsDNA rings, including catenanes and knotted rings. Type II topoisomerases break and join 2 DNA strands simultaneously in an ATP-dependent manner.</text>
</comment>
<dbReference type="InterPro" id="IPR005743">
    <property type="entry name" value="GyrA"/>
</dbReference>
<evidence type="ECO:0000256" key="1">
    <source>
        <dbReference type="ARBA" id="ARBA00000185"/>
    </source>
</evidence>